<protein>
    <submittedName>
        <fullName evidence="2">Uncharacterized protein</fullName>
    </submittedName>
</protein>
<organism evidence="2 3">
    <name type="scientific">Penicillium capsulatum</name>
    <dbReference type="NCBI Taxonomy" id="69766"/>
    <lineage>
        <taxon>Eukaryota</taxon>
        <taxon>Fungi</taxon>
        <taxon>Dikarya</taxon>
        <taxon>Ascomycota</taxon>
        <taxon>Pezizomycotina</taxon>
        <taxon>Eurotiomycetes</taxon>
        <taxon>Eurotiomycetidae</taxon>
        <taxon>Eurotiales</taxon>
        <taxon>Aspergillaceae</taxon>
        <taxon>Penicillium</taxon>
    </lineage>
</organism>
<gene>
    <name evidence="2" type="ORF">N7492_009116</name>
</gene>
<evidence type="ECO:0000313" key="2">
    <source>
        <dbReference type="EMBL" id="KAJ5156313.1"/>
    </source>
</evidence>
<evidence type="ECO:0000256" key="1">
    <source>
        <dbReference type="SAM" id="MobiDB-lite"/>
    </source>
</evidence>
<reference evidence="2" key="2">
    <citation type="journal article" date="2023" name="IMA Fungus">
        <title>Comparative genomic study of the Penicillium genus elucidates a diverse pangenome and 15 lateral gene transfer events.</title>
        <authorList>
            <person name="Petersen C."/>
            <person name="Sorensen T."/>
            <person name="Nielsen M.R."/>
            <person name="Sondergaard T.E."/>
            <person name="Sorensen J.L."/>
            <person name="Fitzpatrick D.A."/>
            <person name="Frisvad J.C."/>
            <person name="Nielsen K.L."/>
        </authorList>
    </citation>
    <scope>NUCLEOTIDE SEQUENCE</scope>
    <source>
        <strain evidence="2">IBT 21917</strain>
    </source>
</reference>
<keyword evidence="3" id="KW-1185">Reference proteome</keyword>
<name>A0A9W9LHL1_9EURO</name>
<comment type="caution">
    <text evidence="2">The sequence shown here is derived from an EMBL/GenBank/DDBJ whole genome shotgun (WGS) entry which is preliminary data.</text>
</comment>
<sequence>MGYKAKCIPTYRMENYLRELLGDLESLDGRDREPKLTWISFFQKAEALEWKQINDETSEVQFPGQRVRVPNLAKTFFAGLNYTVEAVDRAEDFRLEEEATSEELDLWKKLLEWLEISKPLLGPETVRMECRKAQSHIRELAEHKKKVSEAREEFARLPPPRHFSPPYKPGEIVKSGIELQKSAPVDQRAHTALHASSSELSHREGHTPHVPRLSNVTTKDTENSIDFDPSGDIPYAAERQSCKLNGELSRPAQPERGDEDTTMADEGSPTPSSPPRALRKRTETKNYDVKSTLAALHGVKRTPRRAGRGFSSANGH</sequence>
<evidence type="ECO:0000313" key="3">
    <source>
        <dbReference type="Proteomes" id="UP001146351"/>
    </source>
</evidence>
<dbReference type="Proteomes" id="UP001146351">
    <property type="component" value="Unassembled WGS sequence"/>
</dbReference>
<feature type="compositionally biased region" description="Basic residues" evidence="1">
    <location>
        <begin position="298"/>
        <end position="307"/>
    </location>
</feature>
<proteinExistence type="predicted"/>
<dbReference type="AlphaFoldDB" id="A0A9W9LHL1"/>
<feature type="region of interest" description="Disordered" evidence="1">
    <location>
        <begin position="185"/>
        <end position="316"/>
    </location>
</feature>
<reference evidence="2" key="1">
    <citation type="submission" date="2022-11" db="EMBL/GenBank/DDBJ databases">
        <authorList>
            <person name="Petersen C."/>
        </authorList>
    </citation>
    <scope>NUCLEOTIDE SEQUENCE</scope>
    <source>
        <strain evidence="2">IBT 21917</strain>
    </source>
</reference>
<dbReference type="EMBL" id="JAPQKO010000006">
    <property type="protein sequence ID" value="KAJ5156313.1"/>
    <property type="molecule type" value="Genomic_DNA"/>
</dbReference>
<accession>A0A9W9LHL1</accession>